<evidence type="ECO:0000256" key="6">
    <source>
        <dbReference type="ARBA" id="ARBA00023212"/>
    </source>
</evidence>
<accession>A0A3Q2YUF2</accession>
<dbReference type="Proteomes" id="UP000264820">
    <property type="component" value="Unplaced"/>
</dbReference>
<keyword evidence="7" id="KW-0966">Cell projection</keyword>
<dbReference type="GeneTree" id="ENSGT00940000161555"/>
<evidence type="ECO:0000256" key="4">
    <source>
        <dbReference type="ARBA" id="ARBA00022737"/>
    </source>
</evidence>
<dbReference type="PROSITE" id="PS50294">
    <property type="entry name" value="WD_REPEATS_REGION"/>
    <property type="match status" value="1"/>
</dbReference>
<sequence length="480" mass="54463">MRLTKNLMTFGSDGVIRGWDFETIDNADGSGESGKFEMEPVNETTVWRHARLSSIVKSSQSDSTVWFAQDSNGAIWKVDLSFTYTTPDPQCLLSSHAGPIEALDVSKSSHLMATTALDRSVRVYDLLTKRELVSSRFNQGGTALHWAPLSVKYSGGLLVTGFEDGVVRLLELYDAKGLHNNKGGAHIRLKQAFKPHNGPVTSVAYDCNGKILATGSSDCTVFFFTVGEKYEPIGFVHVPGPVQLLEWSPHSHQENRLLILCQNAHVVEVPCPDQNTLKPTKSFQLLDLPRRFFCFKSIKSQIKVSLPVSWRAEEMARLRALKVKQVQEEHQGVGEEVLEEELPPIFIPNPRSPLLCGFYSRPGQFWLSMVHIHIDTLNDDDLIRPPSIETVQQKLEKDHRCREAEKKKSDKRRRLAEIQNIFKKLLKDNLELPEHFRLTLTVLTHTHTHTHTLSEILTMKRTNMNSSRERVQVNWFFTSL</sequence>
<dbReference type="Ensembl" id="ENSHCOT00000000822.1">
    <property type="protein sequence ID" value="ENSHCOP00000022545.1"/>
    <property type="gene ID" value="ENSHCOG00000010334.1"/>
</dbReference>
<evidence type="ECO:0000256" key="3">
    <source>
        <dbReference type="ARBA" id="ARBA00022574"/>
    </source>
</evidence>
<dbReference type="GO" id="GO:0003341">
    <property type="term" value="P:cilium movement"/>
    <property type="evidence" value="ECO:0007669"/>
    <property type="project" value="UniProtKB-ARBA"/>
</dbReference>
<evidence type="ECO:0000256" key="8">
    <source>
        <dbReference type="PROSITE-ProRule" id="PRU00221"/>
    </source>
</evidence>
<evidence type="ECO:0000256" key="1">
    <source>
        <dbReference type="ARBA" id="ARBA00004430"/>
    </source>
</evidence>
<dbReference type="PANTHER" id="PTHR14885">
    <property type="entry name" value="CILIA- AND FLAGELLA-ASSOCIATED PROTEIN 43-RELATED"/>
    <property type="match status" value="1"/>
</dbReference>
<comment type="subcellular location">
    <subcellularLocation>
        <location evidence="1">Cytoplasm</location>
        <location evidence="1">Cytoskeleton</location>
        <location evidence="1">Cilium axoneme</location>
    </subcellularLocation>
</comment>
<proteinExistence type="predicted"/>
<protein>
    <submittedName>
        <fullName evidence="9">Uncharacterized protein</fullName>
    </submittedName>
</protein>
<reference evidence="9" key="1">
    <citation type="submission" date="2025-08" db="UniProtKB">
        <authorList>
            <consortium name="Ensembl"/>
        </authorList>
    </citation>
    <scope>IDENTIFICATION</scope>
</reference>
<dbReference type="AlphaFoldDB" id="A0A3Q2YUF2"/>
<evidence type="ECO:0000256" key="7">
    <source>
        <dbReference type="ARBA" id="ARBA00023273"/>
    </source>
</evidence>
<reference evidence="9" key="2">
    <citation type="submission" date="2025-09" db="UniProtKB">
        <authorList>
            <consortium name="Ensembl"/>
        </authorList>
    </citation>
    <scope>IDENTIFICATION</scope>
</reference>
<dbReference type="GO" id="GO:0005930">
    <property type="term" value="C:axoneme"/>
    <property type="evidence" value="ECO:0007669"/>
    <property type="project" value="UniProtKB-SubCell"/>
</dbReference>
<feature type="repeat" description="WD" evidence="8">
    <location>
        <begin position="193"/>
        <end position="226"/>
    </location>
</feature>
<keyword evidence="2" id="KW-0963">Cytoplasm</keyword>
<feature type="repeat" description="WD" evidence="8">
    <location>
        <begin position="93"/>
        <end position="134"/>
    </location>
</feature>
<evidence type="ECO:0000256" key="5">
    <source>
        <dbReference type="ARBA" id="ARBA00023054"/>
    </source>
</evidence>
<keyword evidence="6" id="KW-0206">Cytoskeleton</keyword>
<dbReference type="InterPro" id="IPR036322">
    <property type="entry name" value="WD40_repeat_dom_sf"/>
</dbReference>
<keyword evidence="4" id="KW-0677">Repeat</keyword>
<evidence type="ECO:0000256" key="2">
    <source>
        <dbReference type="ARBA" id="ARBA00022490"/>
    </source>
</evidence>
<dbReference type="Gene3D" id="2.130.10.10">
    <property type="entry name" value="YVTN repeat-like/Quinoprotein amine dehydrogenase"/>
    <property type="match status" value="1"/>
</dbReference>
<name>A0A3Q2YUF2_HIPCM</name>
<dbReference type="PANTHER" id="PTHR14885:SF3">
    <property type="entry name" value="CILIA- AND FLAGELLA-ASSOCIATED PROTEIN 44"/>
    <property type="match status" value="1"/>
</dbReference>
<dbReference type="InterPro" id="IPR001680">
    <property type="entry name" value="WD40_rpt"/>
</dbReference>
<dbReference type="STRING" id="109280.ENSHCOP00000022545"/>
<dbReference type="Pfam" id="PF00400">
    <property type="entry name" value="WD40"/>
    <property type="match status" value="2"/>
</dbReference>
<keyword evidence="5" id="KW-0175">Coiled coil</keyword>
<organism evidence="9 10">
    <name type="scientific">Hippocampus comes</name>
    <name type="common">Tiger tail seahorse</name>
    <dbReference type="NCBI Taxonomy" id="109280"/>
    <lineage>
        <taxon>Eukaryota</taxon>
        <taxon>Metazoa</taxon>
        <taxon>Chordata</taxon>
        <taxon>Craniata</taxon>
        <taxon>Vertebrata</taxon>
        <taxon>Euteleostomi</taxon>
        <taxon>Actinopterygii</taxon>
        <taxon>Neopterygii</taxon>
        <taxon>Teleostei</taxon>
        <taxon>Neoteleostei</taxon>
        <taxon>Acanthomorphata</taxon>
        <taxon>Syngnathiaria</taxon>
        <taxon>Syngnathiformes</taxon>
        <taxon>Syngnathoidei</taxon>
        <taxon>Syngnathidae</taxon>
        <taxon>Hippocampus</taxon>
    </lineage>
</organism>
<dbReference type="SMART" id="SM00320">
    <property type="entry name" value="WD40"/>
    <property type="match status" value="3"/>
</dbReference>
<keyword evidence="3 8" id="KW-0853">WD repeat</keyword>
<dbReference type="PROSITE" id="PS50082">
    <property type="entry name" value="WD_REPEATS_2"/>
    <property type="match status" value="2"/>
</dbReference>
<keyword evidence="10" id="KW-1185">Reference proteome</keyword>
<dbReference type="InterPro" id="IPR015943">
    <property type="entry name" value="WD40/YVTN_repeat-like_dom_sf"/>
</dbReference>
<evidence type="ECO:0000313" key="9">
    <source>
        <dbReference type="Ensembl" id="ENSHCOP00000022545.1"/>
    </source>
</evidence>
<dbReference type="SUPFAM" id="SSF50978">
    <property type="entry name" value="WD40 repeat-like"/>
    <property type="match status" value="1"/>
</dbReference>
<evidence type="ECO:0000313" key="10">
    <source>
        <dbReference type="Proteomes" id="UP000264820"/>
    </source>
</evidence>